<sequence length="118" mass="12847">MNKNVINFLATIVLAAVFSIFLPWWSIMTAALVTSLFIPLKKAAVFFVPFSSIFLFWAVYCFVLSNANDFTLARKISQLLQIGGNPYLLILITGIIGGLAAGIAAIFGKQIVAFNDKA</sequence>
<keyword evidence="1" id="KW-1133">Transmembrane helix</keyword>
<gene>
    <name evidence="2" type="ORF">CLV81_3292</name>
</gene>
<evidence type="ECO:0000256" key="1">
    <source>
        <dbReference type="SAM" id="Phobius"/>
    </source>
</evidence>
<dbReference type="RefSeq" id="WP_106146353.1">
    <property type="nucleotide sequence ID" value="NZ_PVYX01000002.1"/>
</dbReference>
<comment type="caution">
    <text evidence="2">The sequence shown here is derived from an EMBL/GenBank/DDBJ whole genome shotgun (WGS) entry which is preliminary data.</text>
</comment>
<dbReference type="OrthoDB" id="1525231at2"/>
<feature type="transmembrane region" description="Helical" evidence="1">
    <location>
        <begin position="6"/>
        <end position="33"/>
    </location>
</feature>
<reference evidence="2 3" key="1">
    <citation type="submission" date="2018-03" db="EMBL/GenBank/DDBJ databases">
        <title>Genomic Encyclopedia of Archaeal and Bacterial Type Strains, Phase II (KMG-II): from individual species to whole genera.</title>
        <authorList>
            <person name="Goeker M."/>
        </authorList>
    </citation>
    <scope>NUCLEOTIDE SEQUENCE [LARGE SCALE GENOMIC DNA]</scope>
    <source>
        <strain evidence="2 3">DSM 25027</strain>
    </source>
</reference>
<protein>
    <submittedName>
        <fullName evidence="2">Uncharacterized protein</fullName>
    </submittedName>
</protein>
<keyword evidence="3" id="KW-1185">Reference proteome</keyword>
<accession>A0A2T0MBL2</accession>
<feature type="transmembrane region" description="Helical" evidence="1">
    <location>
        <begin position="87"/>
        <end position="107"/>
    </location>
</feature>
<dbReference type="Proteomes" id="UP000237640">
    <property type="component" value="Unassembled WGS sequence"/>
</dbReference>
<dbReference type="AlphaFoldDB" id="A0A2T0MBL2"/>
<evidence type="ECO:0000313" key="3">
    <source>
        <dbReference type="Proteomes" id="UP000237640"/>
    </source>
</evidence>
<name>A0A2T0MBL2_9FLAO</name>
<feature type="transmembrane region" description="Helical" evidence="1">
    <location>
        <begin position="45"/>
        <end position="67"/>
    </location>
</feature>
<keyword evidence="1" id="KW-0812">Transmembrane</keyword>
<evidence type="ECO:0000313" key="2">
    <source>
        <dbReference type="EMBL" id="PRX54887.1"/>
    </source>
</evidence>
<proteinExistence type="predicted"/>
<keyword evidence="1" id="KW-0472">Membrane</keyword>
<organism evidence="2 3">
    <name type="scientific">Flagellimonas meridianipacifica</name>
    <dbReference type="NCBI Taxonomy" id="1080225"/>
    <lineage>
        <taxon>Bacteria</taxon>
        <taxon>Pseudomonadati</taxon>
        <taxon>Bacteroidota</taxon>
        <taxon>Flavobacteriia</taxon>
        <taxon>Flavobacteriales</taxon>
        <taxon>Flavobacteriaceae</taxon>
        <taxon>Flagellimonas</taxon>
    </lineage>
</organism>
<dbReference type="EMBL" id="PVYX01000002">
    <property type="protein sequence ID" value="PRX54887.1"/>
    <property type="molecule type" value="Genomic_DNA"/>
</dbReference>